<accession>A0ABQ9GES2</accession>
<feature type="region of interest" description="Disordered" evidence="1">
    <location>
        <begin position="265"/>
        <end position="303"/>
    </location>
</feature>
<feature type="region of interest" description="Disordered" evidence="1">
    <location>
        <begin position="417"/>
        <end position="438"/>
    </location>
</feature>
<dbReference type="Gene3D" id="3.30.420.10">
    <property type="entry name" value="Ribonuclease H-like superfamily/Ribonuclease H"/>
    <property type="match status" value="1"/>
</dbReference>
<sequence>MFLARLRQGSVGAIKTTLTRATDRLRSYAQGAEMACSIFLPCCVYLWDFKRFNAGLYNSFACFQPVCHEIQHLEKAFFSYVAGLGNSVYNVRDVLRVLYVPRPKCVLFSYIGIMGTRVMGFCKKNADYKHTATRFHHQVGGVLNLLGTHGREAAITTSGDPHARWPRSRRSQLSPIGQLNFDPTCAVFLPRICVPQIATTPPNPPYLPVFPPLARLNCLQKSSMSCFRGFPPLPLPFARSRALFLSGIWADVNIEVMRADEGEASAGMQGWGETRDPRGNSPTSGIVRYDSHVRKSGNDPAGNRTRFVSTSSCDFTLGWHPSSSDLNPIVHLWDHLKRLVRGCPDSPQTLVQLEEALRRGVTTHSTNAYPKTGQEYAKTITTGVRRNDWSRCEMCGAPSECWCYPPTLDRPRVGRVWRGSSRDGKPPSRGINKPNSQRLKTSSRHVCSAYGSVGDNVRCSSSKASALKDATRATGADHAFPQCIYVNLHNLKSKPCRFHETYRQKSSSMLGHGDWLCAASEIGLPHL</sequence>
<name>A0ABQ9GES2_9NEOP</name>
<dbReference type="EMBL" id="JARBHB010000013">
    <property type="protein sequence ID" value="KAJ8869953.1"/>
    <property type="molecule type" value="Genomic_DNA"/>
</dbReference>
<evidence type="ECO:0000256" key="1">
    <source>
        <dbReference type="SAM" id="MobiDB-lite"/>
    </source>
</evidence>
<evidence type="ECO:0000313" key="2">
    <source>
        <dbReference type="EMBL" id="KAJ8869953.1"/>
    </source>
</evidence>
<keyword evidence="3" id="KW-1185">Reference proteome</keyword>
<dbReference type="InterPro" id="IPR036397">
    <property type="entry name" value="RNaseH_sf"/>
</dbReference>
<evidence type="ECO:0000313" key="3">
    <source>
        <dbReference type="Proteomes" id="UP001159363"/>
    </source>
</evidence>
<gene>
    <name evidence="2" type="ORF">PR048_028964</name>
</gene>
<reference evidence="2 3" key="1">
    <citation type="submission" date="2023-02" db="EMBL/GenBank/DDBJ databases">
        <title>LHISI_Scaffold_Assembly.</title>
        <authorList>
            <person name="Stuart O.P."/>
            <person name="Cleave R."/>
            <person name="Magrath M.J.L."/>
            <person name="Mikheyev A.S."/>
        </authorList>
    </citation>
    <scope>NUCLEOTIDE SEQUENCE [LARGE SCALE GENOMIC DNA]</scope>
    <source>
        <strain evidence="2">Daus_M_001</strain>
        <tissue evidence="2">Leg muscle</tissue>
    </source>
</reference>
<comment type="caution">
    <text evidence="2">The sequence shown here is derived from an EMBL/GenBank/DDBJ whole genome shotgun (WGS) entry which is preliminary data.</text>
</comment>
<proteinExistence type="predicted"/>
<protein>
    <submittedName>
        <fullName evidence="2">Uncharacterized protein</fullName>
    </submittedName>
</protein>
<organism evidence="2 3">
    <name type="scientific">Dryococelus australis</name>
    <dbReference type="NCBI Taxonomy" id="614101"/>
    <lineage>
        <taxon>Eukaryota</taxon>
        <taxon>Metazoa</taxon>
        <taxon>Ecdysozoa</taxon>
        <taxon>Arthropoda</taxon>
        <taxon>Hexapoda</taxon>
        <taxon>Insecta</taxon>
        <taxon>Pterygota</taxon>
        <taxon>Neoptera</taxon>
        <taxon>Polyneoptera</taxon>
        <taxon>Phasmatodea</taxon>
        <taxon>Verophasmatodea</taxon>
        <taxon>Anareolatae</taxon>
        <taxon>Phasmatidae</taxon>
        <taxon>Eurycanthinae</taxon>
        <taxon>Dryococelus</taxon>
    </lineage>
</organism>
<dbReference type="Proteomes" id="UP001159363">
    <property type="component" value="Chromosome 12"/>
</dbReference>